<dbReference type="EnsemblProtists" id="EKX49301">
    <property type="protein sequence ID" value="EKX49301"/>
    <property type="gene ID" value="GUITHDRAFT_135992"/>
</dbReference>
<feature type="compositionally biased region" description="Basic and acidic residues" evidence="4">
    <location>
        <begin position="578"/>
        <end position="587"/>
    </location>
</feature>
<organism evidence="5">
    <name type="scientific">Guillardia theta (strain CCMP2712)</name>
    <name type="common">Cryptophyte</name>
    <dbReference type="NCBI Taxonomy" id="905079"/>
    <lineage>
        <taxon>Eukaryota</taxon>
        <taxon>Cryptophyceae</taxon>
        <taxon>Pyrenomonadales</taxon>
        <taxon>Geminigeraceae</taxon>
        <taxon>Guillardia</taxon>
    </lineage>
</organism>
<dbReference type="GO" id="GO:0036064">
    <property type="term" value="C:ciliary basal body"/>
    <property type="evidence" value="ECO:0007669"/>
    <property type="project" value="TreeGrafter"/>
</dbReference>
<dbReference type="InterPro" id="IPR004344">
    <property type="entry name" value="TTL/TTLL_fam"/>
</dbReference>
<dbReference type="RefSeq" id="XP_005836281.1">
    <property type="nucleotide sequence ID" value="XM_005836224.1"/>
</dbReference>
<dbReference type="eggNOG" id="KOG2156">
    <property type="taxonomic scope" value="Eukaryota"/>
</dbReference>
<reference evidence="5 7" key="1">
    <citation type="journal article" date="2012" name="Nature">
        <title>Algal genomes reveal evolutionary mosaicism and the fate of nucleomorphs.</title>
        <authorList>
            <consortium name="DOE Joint Genome Institute"/>
            <person name="Curtis B.A."/>
            <person name="Tanifuji G."/>
            <person name="Burki F."/>
            <person name="Gruber A."/>
            <person name="Irimia M."/>
            <person name="Maruyama S."/>
            <person name="Arias M.C."/>
            <person name="Ball S.G."/>
            <person name="Gile G.H."/>
            <person name="Hirakawa Y."/>
            <person name="Hopkins J.F."/>
            <person name="Kuo A."/>
            <person name="Rensing S.A."/>
            <person name="Schmutz J."/>
            <person name="Symeonidi A."/>
            <person name="Elias M."/>
            <person name="Eveleigh R.J."/>
            <person name="Herman E.K."/>
            <person name="Klute M.J."/>
            <person name="Nakayama T."/>
            <person name="Obornik M."/>
            <person name="Reyes-Prieto A."/>
            <person name="Armbrust E.V."/>
            <person name="Aves S.J."/>
            <person name="Beiko R.G."/>
            <person name="Coutinho P."/>
            <person name="Dacks J.B."/>
            <person name="Durnford D.G."/>
            <person name="Fast N.M."/>
            <person name="Green B.R."/>
            <person name="Grisdale C.J."/>
            <person name="Hempel F."/>
            <person name="Henrissat B."/>
            <person name="Hoppner M.P."/>
            <person name="Ishida K."/>
            <person name="Kim E."/>
            <person name="Koreny L."/>
            <person name="Kroth P.G."/>
            <person name="Liu Y."/>
            <person name="Malik S.B."/>
            <person name="Maier U.G."/>
            <person name="McRose D."/>
            <person name="Mock T."/>
            <person name="Neilson J.A."/>
            <person name="Onodera N.T."/>
            <person name="Poole A.M."/>
            <person name="Pritham E.J."/>
            <person name="Richards T.A."/>
            <person name="Rocap G."/>
            <person name="Roy S.W."/>
            <person name="Sarai C."/>
            <person name="Schaack S."/>
            <person name="Shirato S."/>
            <person name="Slamovits C.H."/>
            <person name="Spencer D.F."/>
            <person name="Suzuki S."/>
            <person name="Worden A.Z."/>
            <person name="Zauner S."/>
            <person name="Barry K."/>
            <person name="Bell C."/>
            <person name="Bharti A.K."/>
            <person name="Crow J.A."/>
            <person name="Grimwood J."/>
            <person name="Kramer R."/>
            <person name="Lindquist E."/>
            <person name="Lucas S."/>
            <person name="Salamov A."/>
            <person name="McFadden G.I."/>
            <person name="Lane C.E."/>
            <person name="Keeling P.J."/>
            <person name="Gray M.W."/>
            <person name="Grigoriev I.V."/>
            <person name="Archibald J.M."/>
        </authorList>
    </citation>
    <scope>NUCLEOTIDE SEQUENCE</scope>
    <source>
        <strain evidence="5 7">CCMP2712</strain>
    </source>
</reference>
<dbReference type="AlphaFoldDB" id="L1JLB4"/>
<feature type="region of interest" description="Disordered" evidence="4">
    <location>
        <begin position="24"/>
        <end position="79"/>
    </location>
</feature>
<gene>
    <name evidence="5" type="ORF">GUITHDRAFT_135992</name>
</gene>
<dbReference type="KEGG" id="gtt:GUITHDRAFT_135992"/>
<dbReference type="HOGENOM" id="CLU_394045_0_0_1"/>
<keyword evidence="7" id="KW-1185">Reference proteome</keyword>
<dbReference type="GO" id="GO:0015631">
    <property type="term" value="F:tubulin binding"/>
    <property type="evidence" value="ECO:0007669"/>
    <property type="project" value="TreeGrafter"/>
</dbReference>
<dbReference type="GO" id="GO:0070740">
    <property type="term" value="F:tubulin-glutamic acid ligase activity"/>
    <property type="evidence" value="ECO:0007669"/>
    <property type="project" value="TreeGrafter"/>
</dbReference>
<evidence type="ECO:0000313" key="6">
    <source>
        <dbReference type="EnsemblProtists" id="EKX49301"/>
    </source>
</evidence>
<dbReference type="EMBL" id="JH992982">
    <property type="protein sequence ID" value="EKX49301.1"/>
    <property type="molecule type" value="Genomic_DNA"/>
</dbReference>
<evidence type="ECO:0000256" key="1">
    <source>
        <dbReference type="ARBA" id="ARBA00022598"/>
    </source>
</evidence>
<evidence type="ECO:0000256" key="3">
    <source>
        <dbReference type="ARBA" id="ARBA00022840"/>
    </source>
</evidence>
<keyword evidence="2" id="KW-0547">Nucleotide-binding</keyword>
<feature type="compositionally biased region" description="Basic and acidic residues" evidence="4">
    <location>
        <begin position="209"/>
        <end position="219"/>
    </location>
</feature>
<accession>L1JLB4</accession>
<feature type="region of interest" description="Disordered" evidence="4">
    <location>
        <begin position="569"/>
        <end position="609"/>
    </location>
</feature>
<dbReference type="Pfam" id="PF03133">
    <property type="entry name" value="TTL"/>
    <property type="match status" value="1"/>
</dbReference>
<reference evidence="6" key="3">
    <citation type="submission" date="2016-03" db="UniProtKB">
        <authorList>
            <consortium name="EnsemblProtists"/>
        </authorList>
    </citation>
    <scope>IDENTIFICATION</scope>
</reference>
<evidence type="ECO:0000313" key="5">
    <source>
        <dbReference type="EMBL" id="EKX49301.1"/>
    </source>
</evidence>
<keyword evidence="1" id="KW-0436">Ligase</keyword>
<protein>
    <submittedName>
        <fullName evidence="5 6">Uncharacterized protein</fullName>
    </submittedName>
</protein>
<dbReference type="Gene3D" id="3.30.470.20">
    <property type="entry name" value="ATP-grasp fold, B domain"/>
    <property type="match status" value="1"/>
</dbReference>
<feature type="region of interest" description="Disordered" evidence="4">
    <location>
        <begin position="182"/>
        <end position="219"/>
    </location>
</feature>
<feature type="compositionally biased region" description="Basic and acidic residues" evidence="4">
    <location>
        <begin position="24"/>
        <end position="36"/>
    </location>
</feature>
<dbReference type="PROSITE" id="PS51221">
    <property type="entry name" value="TTL"/>
    <property type="match status" value="1"/>
</dbReference>
<keyword evidence="3" id="KW-0067">ATP-binding</keyword>
<dbReference type="Proteomes" id="UP000011087">
    <property type="component" value="Unassembled WGS sequence"/>
</dbReference>
<dbReference type="OrthoDB" id="2016263at2759"/>
<dbReference type="PaxDb" id="55529-EKX49301"/>
<dbReference type="GO" id="GO:0005524">
    <property type="term" value="F:ATP binding"/>
    <property type="evidence" value="ECO:0007669"/>
    <property type="project" value="UniProtKB-KW"/>
</dbReference>
<evidence type="ECO:0000256" key="4">
    <source>
        <dbReference type="SAM" id="MobiDB-lite"/>
    </source>
</evidence>
<dbReference type="SUPFAM" id="SSF56059">
    <property type="entry name" value="Glutathione synthetase ATP-binding domain-like"/>
    <property type="match status" value="1"/>
</dbReference>
<proteinExistence type="predicted"/>
<dbReference type="GO" id="GO:0000226">
    <property type="term" value="P:microtubule cytoskeleton organization"/>
    <property type="evidence" value="ECO:0007669"/>
    <property type="project" value="TreeGrafter"/>
</dbReference>
<name>L1JLB4_GUITC</name>
<evidence type="ECO:0000256" key="2">
    <source>
        <dbReference type="ARBA" id="ARBA00022741"/>
    </source>
</evidence>
<evidence type="ECO:0000313" key="7">
    <source>
        <dbReference type="Proteomes" id="UP000011087"/>
    </source>
</evidence>
<dbReference type="PANTHER" id="PTHR12241">
    <property type="entry name" value="TUBULIN POLYGLUTAMYLASE"/>
    <property type="match status" value="1"/>
</dbReference>
<sequence>MFRSSFRILTPSVSVFLPAFSNETRQERRVAARGNEEEFQSDSEETHSSRMDSPLTQPDLLECDDDGDSQDSRDLQMEGPSLPFLATEKKTTTRMTKVTCKTAAGVTARASQSSILARWPMKPELKVPGADVRPQQDVDQLLDEVAAADVSGLKGRVWHSCFFGRPPSLHFLHDWYHNAGEVKSGDEDEKKEEGRKQEEATEETISESWSKKDGTSSWEDAWKDSRGRDLFSLLQEKGWMKLKMTNKSSQARRAHENAGYAVLRKDQNPTAARTSHFNCWWAHALSPHDSRWKKLQAHQKVNHFPGTFCIGRKDRLTRNLMRFKRRVGKDKCDFYPSTYILPASYTEFKNDFQSSKGVWIWKPCASARGIGIKIVTRLEQVSKKKPGLIQEYINSPLLINGFKFDLRVYVLATSFNPLKLYIFTNGLVRFSTKKYKRVRSDADMDAWTGSKWSIRALWRYLREELDYTQERVDKVWSDIRSVILRTFIAAESHININTSLLHLDRSNCFELWGVDILLDSADVGLSTALKPWLVEVNTSPDLSASSPLDKEIKGSLFTDTFTIVGAEVVKQKKHHGRSRDPQPETRVRPTGSADESRRKPSNNLQTTSTSWFSDLTPLDIQVLQQSEDEFRRQESTQFEILYPHPSMCEIYEPMFESSRSLNRLLHHWVKCRENPPPRLCELLDMKPSALHTRREEPQIL</sequence>
<reference evidence="7" key="2">
    <citation type="submission" date="2012-11" db="EMBL/GenBank/DDBJ databases">
        <authorList>
            <person name="Kuo A."/>
            <person name="Curtis B.A."/>
            <person name="Tanifuji G."/>
            <person name="Burki F."/>
            <person name="Gruber A."/>
            <person name="Irimia M."/>
            <person name="Maruyama S."/>
            <person name="Arias M.C."/>
            <person name="Ball S.G."/>
            <person name="Gile G.H."/>
            <person name="Hirakawa Y."/>
            <person name="Hopkins J.F."/>
            <person name="Rensing S.A."/>
            <person name="Schmutz J."/>
            <person name="Symeonidi A."/>
            <person name="Elias M."/>
            <person name="Eveleigh R.J."/>
            <person name="Herman E.K."/>
            <person name="Klute M.J."/>
            <person name="Nakayama T."/>
            <person name="Obornik M."/>
            <person name="Reyes-Prieto A."/>
            <person name="Armbrust E.V."/>
            <person name="Aves S.J."/>
            <person name="Beiko R.G."/>
            <person name="Coutinho P."/>
            <person name="Dacks J.B."/>
            <person name="Durnford D.G."/>
            <person name="Fast N.M."/>
            <person name="Green B.R."/>
            <person name="Grisdale C."/>
            <person name="Hempe F."/>
            <person name="Henrissat B."/>
            <person name="Hoppner M.P."/>
            <person name="Ishida K.-I."/>
            <person name="Kim E."/>
            <person name="Koreny L."/>
            <person name="Kroth P.G."/>
            <person name="Liu Y."/>
            <person name="Malik S.-B."/>
            <person name="Maier U.G."/>
            <person name="McRose D."/>
            <person name="Mock T."/>
            <person name="Neilson J.A."/>
            <person name="Onodera N.T."/>
            <person name="Poole A.M."/>
            <person name="Pritham E.J."/>
            <person name="Richards T.A."/>
            <person name="Rocap G."/>
            <person name="Roy S.W."/>
            <person name="Sarai C."/>
            <person name="Schaack S."/>
            <person name="Shirato S."/>
            <person name="Slamovits C.H."/>
            <person name="Spencer D.F."/>
            <person name="Suzuki S."/>
            <person name="Worden A.Z."/>
            <person name="Zauner S."/>
            <person name="Barry K."/>
            <person name="Bell C."/>
            <person name="Bharti A.K."/>
            <person name="Crow J.A."/>
            <person name="Grimwood J."/>
            <person name="Kramer R."/>
            <person name="Lindquist E."/>
            <person name="Lucas S."/>
            <person name="Salamov A."/>
            <person name="McFadden G.I."/>
            <person name="Lane C.E."/>
            <person name="Keeling P.J."/>
            <person name="Gray M.W."/>
            <person name="Grigoriev I.V."/>
            <person name="Archibald J.M."/>
        </authorList>
    </citation>
    <scope>NUCLEOTIDE SEQUENCE</scope>
    <source>
        <strain evidence="7">CCMP2712</strain>
    </source>
</reference>
<dbReference type="GeneID" id="17306031"/>